<keyword evidence="7" id="KW-0812">Transmembrane</keyword>
<dbReference type="SMART" id="SM00220">
    <property type="entry name" value="S_TKc"/>
    <property type="match status" value="1"/>
</dbReference>
<dbReference type="AlphaFoldDB" id="A0A9X4BIN7"/>
<evidence type="ECO:0000256" key="2">
    <source>
        <dbReference type="ARBA" id="ARBA00022741"/>
    </source>
</evidence>
<dbReference type="GO" id="GO:0005524">
    <property type="term" value="F:ATP binding"/>
    <property type="evidence" value="ECO:0007669"/>
    <property type="project" value="UniProtKB-UniRule"/>
</dbReference>
<comment type="caution">
    <text evidence="9">The sequence shown here is derived from an EMBL/GenBank/DDBJ whole genome shotgun (WGS) entry which is preliminary data.</text>
</comment>
<dbReference type="GO" id="GO:0004674">
    <property type="term" value="F:protein serine/threonine kinase activity"/>
    <property type="evidence" value="ECO:0007669"/>
    <property type="project" value="TreeGrafter"/>
</dbReference>
<keyword evidence="3" id="KW-0418">Kinase</keyword>
<dbReference type="Gene3D" id="3.30.200.20">
    <property type="entry name" value="Phosphorylase Kinase, domain 1"/>
    <property type="match status" value="1"/>
</dbReference>
<feature type="repeat" description="TPR" evidence="5">
    <location>
        <begin position="432"/>
        <end position="465"/>
    </location>
</feature>
<evidence type="ECO:0000256" key="5">
    <source>
        <dbReference type="PROSITE-ProRule" id="PRU00339"/>
    </source>
</evidence>
<organism evidence="9 10">
    <name type="scientific">Tahibacter soli</name>
    <dbReference type="NCBI Taxonomy" id="2983605"/>
    <lineage>
        <taxon>Bacteria</taxon>
        <taxon>Pseudomonadati</taxon>
        <taxon>Pseudomonadota</taxon>
        <taxon>Gammaproteobacteria</taxon>
        <taxon>Lysobacterales</taxon>
        <taxon>Rhodanobacteraceae</taxon>
        <taxon>Tahibacter</taxon>
    </lineage>
</organism>
<reference evidence="9" key="1">
    <citation type="submission" date="2023-02" db="EMBL/GenBank/DDBJ databases">
        <title>Tahibacter soli sp. nov. isolated from soil.</title>
        <authorList>
            <person name="Baek J.H."/>
            <person name="Lee J.K."/>
            <person name="Choi D.G."/>
            <person name="Jeon C.O."/>
        </authorList>
    </citation>
    <scope>NUCLEOTIDE SEQUENCE</scope>
    <source>
        <strain evidence="9">BL</strain>
    </source>
</reference>
<dbReference type="SUPFAM" id="SSF56112">
    <property type="entry name" value="Protein kinase-like (PK-like)"/>
    <property type="match status" value="1"/>
</dbReference>
<feature type="domain" description="Protein kinase" evidence="8">
    <location>
        <begin position="80"/>
        <end position="413"/>
    </location>
</feature>
<dbReference type="PROSITE" id="PS50011">
    <property type="entry name" value="PROTEIN_KINASE_DOM"/>
    <property type="match status" value="1"/>
</dbReference>
<evidence type="ECO:0000256" key="3">
    <source>
        <dbReference type="ARBA" id="ARBA00022777"/>
    </source>
</evidence>
<dbReference type="Pfam" id="PF00069">
    <property type="entry name" value="Pkinase"/>
    <property type="match status" value="1"/>
</dbReference>
<gene>
    <name evidence="9" type="ORF">OD750_023385</name>
</gene>
<dbReference type="Gene3D" id="1.25.40.10">
    <property type="entry name" value="Tetratricopeptide repeat domain"/>
    <property type="match status" value="2"/>
</dbReference>
<dbReference type="Pfam" id="PF13181">
    <property type="entry name" value="TPR_8"/>
    <property type="match status" value="1"/>
</dbReference>
<proteinExistence type="predicted"/>
<evidence type="ECO:0000256" key="4">
    <source>
        <dbReference type="ARBA" id="ARBA00022840"/>
    </source>
</evidence>
<dbReference type="RefSeq" id="WP_263540669.1">
    <property type="nucleotide sequence ID" value="NZ_JAOVZO020000020.1"/>
</dbReference>
<dbReference type="PANTHER" id="PTHR43289:SF34">
    <property type="entry name" value="SERINE_THREONINE-PROTEIN KINASE YBDM-RELATED"/>
    <property type="match status" value="1"/>
</dbReference>
<evidence type="ECO:0000313" key="10">
    <source>
        <dbReference type="Proteomes" id="UP001139971"/>
    </source>
</evidence>
<dbReference type="CDD" id="cd14014">
    <property type="entry name" value="STKc_PknB_like"/>
    <property type="match status" value="1"/>
</dbReference>
<feature type="transmembrane region" description="Helical" evidence="7">
    <location>
        <begin position="341"/>
        <end position="365"/>
    </location>
</feature>
<dbReference type="PROSITE" id="PS00108">
    <property type="entry name" value="PROTEIN_KINASE_ST"/>
    <property type="match status" value="1"/>
</dbReference>
<dbReference type="EMBL" id="JAOVZO020000020">
    <property type="protein sequence ID" value="MDC8015480.1"/>
    <property type="molecule type" value="Genomic_DNA"/>
</dbReference>
<keyword evidence="7" id="KW-0472">Membrane</keyword>
<accession>A0A9X4BIN7</accession>
<dbReference type="PROSITE" id="PS00107">
    <property type="entry name" value="PROTEIN_KINASE_ATP"/>
    <property type="match status" value="1"/>
</dbReference>
<evidence type="ECO:0000256" key="6">
    <source>
        <dbReference type="PROSITE-ProRule" id="PRU10141"/>
    </source>
</evidence>
<evidence type="ECO:0000256" key="7">
    <source>
        <dbReference type="SAM" id="Phobius"/>
    </source>
</evidence>
<sequence>MQREAFARVKALFDELSDLPDAEREARLAALEDDPAIVDEVRALLAQTALGTNRIAQPVLLALARVAGDELKVGDSLGVWTLVGEIGHGGMGTVYRAQRNDGHFEQVAAIKLLRGIPDAAALTLLARERQILARLSHPNIARLIDGGATPAGQPYLVLEYVEGEPIDAYARRLALDVPAIVRLVLAVVDAVGFAHQRLVVHCDLKPGNILVGADGRPILLDFGISQLLNESVAAEAALMQQAYTPGYASPEQRAGASLSTATDVYGLGRVLDELVRGDDATALPAPLRAIVARATADDPARRYVSAVALADDLRRWLDGRAVDAMGANRWYRARCYLRRNALAFGLGAAAVVALVGGLVGTLASLQEARAERARAQTAAARAERTADFLGNLLGAVDPDRARDLDKTLLYEILDRAASDAARELAAEPTVLAQIEGVIGTTYHQLGEYDKARAHLTHALELAPADALRERLTLREKLANVDGAQHRDADTAREYEAVWAERVAAFGPDDRDSLRSEQLAIYQWTINGELRRAGDAGAALQPRLERVLGADDPTTLENLQTLAIVHGELREFDAAEKILTDIIGRYRRLGSAGEFASQNSLAIVYLRAQRYADAEALLRTMYPAARKRFGDNTFKTINVTALLASALRKGGKLDESAQYYKLALDRSTAVYGEDAVVTLNYAANYAAFLVEKGDAAEALTRVDAVLPKLEKALGAEHAALAETQRIRGRALTALGRKADARAAWERALAIDRRVFGADTHPQIVEDLAGVKALE</sequence>
<dbReference type="PROSITE" id="PS50005">
    <property type="entry name" value="TPR"/>
    <property type="match status" value="1"/>
</dbReference>
<evidence type="ECO:0000259" key="8">
    <source>
        <dbReference type="PROSITE" id="PS50011"/>
    </source>
</evidence>
<dbReference type="InterPro" id="IPR019734">
    <property type="entry name" value="TPR_rpt"/>
</dbReference>
<dbReference type="SUPFAM" id="SSF48452">
    <property type="entry name" value="TPR-like"/>
    <property type="match status" value="2"/>
</dbReference>
<dbReference type="PANTHER" id="PTHR43289">
    <property type="entry name" value="MITOGEN-ACTIVATED PROTEIN KINASE KINASE KINASE 20-RELATED"/>
    <property type="match status" value="1"/>
</dbReference>
<dbReference type="SMART" id="SM00028">
    <property type="entry name" value="TPR"/>
    <property type="match status" value="3"/>
</dbReference>
<keyword evidence="4 6" id="KW-0067">ATP-binding</keyword>
<dbReference type="InterPro" id="IPR008271">
    <property type="entry name" value="Ser/Thr_kinase_AS"/>
</dbReference>
<dbReference type="InterPro" id="IPR000719">
    <property type="entry name" value="Prot_kinase_dom"/>
</dbReference>
<protein>
    <submittedName>
        <fullName evidence="9">Tetratricopeptide repeat protein</fullName>
    </submittedName>
</protein>
<dbReference type="Proteomes" id="UP001139971">
    <property type="component" value="Unassembled WGS sequence"/>
</dbReference>
<keyword evidence="7" id="KW-1133">Transmembrane helix</keyword>
<feature type="binding site" evidence="6">
    <location>
        <position position="111"/>
    </location>
    <ligand>
        <name>ATP</name>
        <dbReference type="ChEBI" id="CHEBI:30616"/>
    </ligand>
</feature>
<evidence type="ECO:0000256" key="1">
    <source>
        <dbReference type="ARBA" id="ARBA00022679"/>
    </source>
</evidence>
<keyword evidence="10" id="KW-1185">Reference proteome</keyword>
<dbReference type="Gene3D" id="1.10.510.10">
    <property type="entry name" value="Transferase(Phosphotransferase) domain 1"/>
    <property type="match status" value="1"/>
</dbReference>
<name>A0A9X4BIN7_9GAMM</name>
<dbReference type="InterPro" id="IPR011009">
    <property type="entry name" value="Kinase-like_dom_sf"/>
</dbReference>
<dbReference type="InterPro" id="IPR017441">
    <property type="entry name" value="Protein_kinase_ATP_BS"/>
</dbReference>
<keyword evidence="1" id="KW-0808">Transferase</keyword>
<keyword evidence="2 6" id="KW-0547">Nucleotide-binding</keyword>
<evidence type="ECO:0000313" key="9">
    <source>
        <dbReference type="EMBL" id="MDC8015480.1"/>
    </source>
</evidence>
<dbReference type="Pfam" id="PF13424">
    <property type="entry name" value="TPR_12"/>
    <property type="match status" value="2"/>
</dbReference>
<keyword evidence="5" id="KW-0802">TPR repeat</keyword>
<dbReference type="InterPro" id="IPR011990">
    <property type="entry name" value="TPR-like_helical_dom_sf"/>
</dbReference>